<evidence type="ECO:0000259" key="4">
    <source>
        <dbReference type="SMART" id="SM00382"/>
    </source>
</evidence>
<keyword evidence="6" id="KW-1185">Reference proteome</keyword>
<sequence length="594" mass="66153">MPAAVIDAMDAGLLTQFGIMQKISTGNMVFDMALMFMMPVILKYAVDYWGQLKQWFLQKHNIVPSKYVRKIEYTRHSGWSYYSDSDNNRNKVLQDSILMFLDSKQDVVEKFKDAFYKLTTAAAVREDSIDDSDSDSDGGRGGEIRRYRVQIVPPENMWFDVEPDIQFMKSQTETGEGDNKGKTVVTFTFQTELKDGQARIDDFVDRALQMYKDKMGEKKDTARYFYTPQFSYSRGTDAEDKNTGMIYKRYQLSEEKTFDSFFHPEKEELLRLVDHFVHKKGKFAIPGYPHKLGVLLHGPPGTGKTSLIKALAQHTHRHIISIPLSRVRTNQELMDLVFNQSCSVEGDSWNYKLPFKKTIFVMEDIDAACDVVKKRSSSAPKSEKAKAPIGPENDPKKANEKGTGTTKNADPPASSNSDKGDTKLTSYVDKWLAESDDLNLAGVLNVLDGVVDCPNRIVVMTTNHPEKLDPALIRPGRVNKQLYLGYLRLEEALQMVEHYFGELTEADKHSFASVFPNSVMSPAALESMCAACDVVDDLVRCMKDKHPECVSPQTPAGCGGTSGCGVVGGCGALGKIGDRVGVDGVGLSTPIAVP</sequence>
<feature type="region of interest" description="Disordered" evidence="3">
    <location>
        <begin position="374"/>
        <end position="421"/>
    </location>
</feature>
<dbReference type="PANTHER" id="PTHR23070">
    <property type="entry name" value="BCS1 AAA-TYPE ATPASE"/>
    <property type="match status" value="1"/>
</dbReference>
<gene>
    <name evidence="5" type="ORF">OSTQU699_LOCUS5422</name>
</gene>
<feature type="domain" description="AAA+ ATPase" evidence="4">
    <location>
        <begin position="290"/>
        <end position="488"/>
    </location>
</feature>
<dbReference type="InterPro" id="IPR027417">
    <property type="entry name" value="P-loop_NTPase"/>
</dbReference>
<dbReference type="InterPro" id="IPR050747">
    <property type="entry name" value="Mitochondrial_chaperone_BCS1"/>
</dbReference>
<comment type="caution">
    <text evidence="5">The sequence shown here is derived from an EMBL/GenBank/DDBJ whole genome shotgun (WGS) entry which is preliminary data.</text>
</comment>
<dbReference type="OrthoDB" id="541358at2759"/>
<dbReference type="Gene3D" id="3.40.50.300">
    <property type="entry name" value="P-loop containing nucleotide triphosphate hydrolases"/>
    <property type="match status" value="1"/>
</dbReference>
<dbReference type="SMART" id="SM00382">
    <property type="entry name" value="AAA"/>
    <property type="match status" value="1"/>
</dbReference>
<name>A0A8S1J1M8_9CHLO</name>
<protein>
    <recommendedName>
        <fullName evidence="4">AAA+ ATPase domain-containing protein</fullName>
    </recommendedName>
</protein>
<reference evidence="5" key="1">
    <citation type="submission" date="2020-12" db="EMBL/GenBank/DDBJ databases">
        <authorList>
            <person name="Iha C."/>
        </authorList>
    </citation>
    <scope>NUCLEOTIDE SEQUENCE</scope>
</reference>
<comment type="similarity">
    <text evidence="1">Belongs to the AAA ATPase family. BCS1 subfamily.</text>
</comment>
<dbReference type="GO" id="GO:0016887">
    <property type="term" value="F:ATP hydrolysis activity"/>
    <property type="evidence" value="ECO:0007669"/>
    <property type="project" value="InterPro"/>
</dbReference>
<dbReference type="AlphaFoldDB" id="A0A8S1J1M8"/>
<keyword evidence="2" id="KW-0067">ATP-binding</keyword>
<evidence type="ECO:0000313" key="6">
    <source>
        <dbReference type="Proteomes" id="UP000708148"/>
    </source>
</evidence>
<dbReference type="SUPFAM" id="SSF52540">
    <property type="entry name" value="P-loop containing nucleoside triphosphate hydrolases"/>
    <property type="match status" value="1"/>
</dbReference>
<dbReference type="GO" id="GO:0005524">
    <property type="term" value="F:ATP binding"/>
    <property type="evidence" value="ECO:0007669"/>
    <property type="project" value="UniProtKB-KW"/>
</dbReference>
<accession>A0A8S1J1M8</accession>
<dbReference type="InterPro" id="IPR003960">
    <property type="entry name" value="ATPase_AAA_CS"/>
</dbReference>
<dbReference type="InterPro" id="IPR003593">
    <property type="entry name" value="AAA+_ATPase"/>
</dbReference>
<evidence type="ECO:0000313" key="5">
    <source>
        <dbReference type="EMBL" id="CAD7700063.1"/>
    </source>
</evidence>
<dbReference type="InterPro" id="IPR003959">
    <property type="entry name" value="ATPase_AAA_core"/>
</dbReference>
<dbReference type="PROSITE" id="PS00674">
    <property type="entry name" value="AAA"/>
    <property type="match status" value="1"/>
</dbReference>
<evidence type="ECO:0000256" key="1">
    <source>
        <dbReference type="ARBA" id="ARBA00007448"/>
    </source>
</evidence>
<keyword evidence="2" id="KW-0547">Nucleotide-binding</keyword>
<evidence type="ECO:0000256" key="2">
    <source>
        <dbReference type="RuleBase" id="RU003651"/>
    </source>
</evidence>
<feature type="compositionally biased region" description="Polar residues" evidence="3">
    <location>
        <begin position="402"/>
        <end position="417"/>
    </location>
</feature>
<organism evidence="5 6">
    <name type="scientific">Ostreobium quekettii</name>
    <dbReference type="NCBI Taxonomy" id="121088"/>
    <lineage>
        <taxon>Eukaryota</taxon>
        <taxon>Viridiplantae</taxon>
        <taxon>Chlorophyta</taxon>
        <taxon>core chlorophytes</taxon>
        <taxon>Ulvophyceae</taxon>
        <taxon>TCBD clade</taxon>
        <taxon>Bryopsidales</taxon>
        <taxon>Ostreobineae</taxon>
        <taxon>Ostreobiaceae</taxon>
        <taxon>Ostreobium</taxon>
    </lineage>
</organism>
<dbReference type="EMBL" id="CAJHUC010001167">
    <property type="protein sequence ID" value="CAD7700063.1"/>
    <property type="molecule type" value="Genomic_DNA"/>
</dbReference>
<dbReference type="Proteomes" id="UP000708148">
    <property type="component" value="Unassembled WGS sequence"/>
</dbReference>
<evidence type="ECO:0000256" key="3">
    <source>
        <dbReference type="SAM" id="MobiDB-lite"/>
    </source>
</evidence>
<proteinExistence type="inferred from homology"/>
<dbReference type="Pfam" id="PF00004">
    <property type="entry name" value="AAA"/>
    <property type="match status" value="2"/>
</dbReference>